<evidence type="ECO:0008006" key="15">
    <source>
        <dbReference type="Google" id="ProtNLM"/>
    </source>
</evidence>
<dbReference type="SMART" id="SM00430">
    <property type="entry name" value="HOLI"/>
    <property type="match status" value="1"/>
</dbReference>
<dbReference type="GO" id="GO:0008270">
    <property type="term" value="F:zinc ion binding"/>
    <property type="evidence" value="ECO:0007669"/>
    <property type="project" value="UniProtKB-KW"/>
</dbReference>
<dbReference type="PANTHER" id="PTHR24083">
    <property type="entry name" value="NUCLEAR HORMONE RECEPTOR"/>
    <property type="match status" value="1"/>
</dbReference>
<dbReference type="GO" id="GO:0043565">
    <property type="term" value="F:sequence-specific DNA binding"/>
    <property type="evidence" value="ECO:0007669"/>
    <property type="project" value="InterPro"/>
</dbReference>
<evidence type="ECO:0000256" key="5">
    <source>
        <dbReference type="ARBA" id="ARBA00023015"/>
    </source>
</evidence>
<reference evidence="13" key="1">
    <citation type="submission" date="2022-11" db="EMBL/GenBank/DDBJ databases">
        <authorList>
            <person name="Kikuchi T."/>
        </authorList>
    </citation>
    <scope>NUCLEOTIDE SEQUENCE</scope>
    <source>
        <strain evidence="13">PS1010</strain>
    </source>
</reference>
<keyword evidence="3" id="KW-0863">Zinc-finger</keyword>
<evidence type="ECO:0000259" key="12">
    <source>
        <dbReference type="PROSITE" id="PS51843"/>
    </source>
</evidence>
<feature type="compositionally biased region" description="Polar residues" evidence="10">
    <location>
        <begin position="40"/>
        <end position="54"/>
    </location>
</feature>
<dbReference type="InterPro" id="IPR050274">
    <property type="entry name" value="Nuclear_hormone_rcpt_NR2"/>
</dbReference>
<dbReference type="PRINTS" id="PR00047">
    <property type="entry name" value="STROIDFINGER"/>
</dbReference>
<dbReference type="Gene3D" id="1.10.565.10">
    <property type="entry name" value="Retinoid X Receptor"/>
    <property type="match status" value="1"/>
</dbReference>
<dbReference type="PROSITE" id="PS51843">
    <property type="entry name" value="NR_LBD"/>
    <property type="match status" value="1"/>
</dbReference>
<proteinExistence type="inferred from homology"/>
<evidence type="ECO:0000259" key="11">
    <source>
        <dbReference type="PROSITE" id="PS51030"/>
    </source>
</evidence>
<feature type="domain" description="NR LBD" evidence="12">
    <location>
        <begin position="200"/>
        <end position="431"/>
    </location>
</feature>
<dbReference type="Gene3D" id="3.30.50.10">
    <property type="entry name" value="Erythroid Transcription Factor GATA-1, subunit A"/>
    <property type="match status" value="1"/>
</dbReference>
<dbReference type="AlphaFoldDB" id="A0A9P1J1W2"/>
<dbReference type="InterPro" id="IPR000536">
    <property type="entry name" value="Nucl_hrmn_rcpt_lig-bd"/>
</dbReference>
<sequence length="435" mass="49587">MLDIVSAPATQLLFYTTTNNHLNTYPQHYQFVSPQKLYPNQSSVSTTPSPSYDGSESPKSSVAVSASKERRIFDLPCAICACPATGYHYNVASCNGCKTFFRRCVLSKSVFRCIRNDSKCLVDPRQYNDGTRIKCRSCRLERCVQQGMRKEAVTSGYLGSSSDSKTSVNPSPVVSAELQSLKECYKSISRLRNSKISLDELDTDLETLLTSIDGPEKEDIENADYSNFKRDLPEWLTIDLICSIELAKQFIDFDKFSTSDKLEVLRSSCFTIAIAFQAIESYFKNQKKIIMPDGTDIVENFKSSSSDEYHQMFVSIMDPLHREQFTLEELILALQLMFYTVAIPYNLSDAGKSQLDESIQISMQNLMFYLINQKPDQKQSNVKFTSRYASIMALNETFIKISGIHKQKMREADAHRQKFRDFLIEQLVFDFRGTK</sequence>
<dbReference type="SMART" id="SM00399">
    <property type="entry name" value="ZnF_C4"/>
    <property type="match status" value="1"/>
</dbReference>
<dbReference type="Proteomes" id="UP001152747">
    <property type="component" value="Unassembled WGS sequence"/>
</dbReference>
<dbReference type="SUPFAM" id="SSF48508">
    <property type="entry name" value="Nuclear receptor ligand-binding domain"/>
    <property type="match status" value="1"/>
</dbReference>
<dbReference type="SUPFAM" id="SSF57716">
    <property type="entry name" value="Glucocorticoid receptor-like (DNA-binding domain)"/>
    <property type="match status" value="1"/>
</dbReference>
<keyword evidence="14" id="KW-1185">Reference proteome</keyword>
<dbReference type="Pfam" id="PF00105">
    <property type="entry name" value="zf-C4"/>
    <property type="match status" value="1"/>
</dbReference>
<dbReference type="Pfam" id="PF00104">
    <property type="entry name" value="Hormone_recep"/>
    <property type="match status" value="1"/>
</dbReference>
<keyword evidence="7" id="KW-0804">Transcription</keyword>
<name>A0A9P1J1W2_9PELO</name>
<dbReference type="InterPro" id="IPR001628">
    <property type="entry name" value="Znf_hrmn_rcpt"/>
</dbReference>
<keyword evidence="4" id="KW-0862">Zinc</keyword>
<evidence type="ECO:0000256" key="10">
    <source>
        <dbReference type="SAM" id="MobiDB-lite"/>
    </source>
</evidence>
<evidence type="ECO:0000256" key="9">
    <source>
        <dbReference type="ARBA" id="ARBA00023242"/>
    </source>
</evidence>
<feature type="domain" description="Nuclear receptor" evidence="11">
    <location>
        <begin position="74"/>
        <end position="155"/>
    </location>
</feature>
<evidence type="ECO:0000256" key="1">
    <source>
        <dbReference type="ARBA" id="ARBA00005993"/>
    </source>
</evidence>
<dbReference type="CDD" id="cd06916">
    <property type="entry name" value="NR_DBD_like"/>
    <property type="match status" value="1"/>
</dbReference>
<keyword evidence="5" id="KW-0805">Transcription regulation</keyword>
<comment type="similarity">
    <text evidence="1">Belongs to the nuclear hormone receptor family.</text>
</comment>
<evidence type="ECO:0000256" key="4">
    <source>
        <dbReference type="ARBA" id="ARBA00022833"/>
    </source>
</evidence>
<dbReference type="InterPro" id="IPR035500">
    <property type="entry name" value="NHR-like_dom_sf"/>
</dbReference>
<dbReference type="OrthoDB" id="5828275at2759"/>
<protein>
    <recommendedName>
        <fullName evidence="15">Nuclear receptor domain-containing protein</fullName>
    </recommendedName>
</protein>
<keyword evidence="8" id="KW-0675">Receptor</keyword>
<evidence type="ECO:0000256" key="2">
    <source>
        <dbReference type="ARBA" id="ARBA00022723"/>
    </source>
</evidence>
<comment type="caution">
    <text evidence="13">The sequence shown here is derived from an EMBL/GenBank/DDBJ whole genome shotgun (WGS) entry which is preliminary data.</text>
</comment>
<dbReference type="InterPro" id="IPR013088">
    <property type="entry name" value="Znf_NHR/GATA"/>
</dbReference>
<evidence type="ECO:0000256" key="3">
    <source>
        <dbReference type="ARBA" id="ARBA00022771"/>
    </source>
</evidence>
<evidence type="ECO:0000256" key="6">
    <source>
        <dbReference type="ARBA" id="ARBA00023125"/>
    </source>
</evidence>
<dbReference type="PROSITE" id="PS51030">
    <property type="entry name" value="NUCLEAR_REC_DBD_2"/>
    <property type="match status" value="1"/>
</dbReference>
<feature type="region of interest" description="Disordered" evidence="10">
    <location>
        <begin position="40"/>
        <end position="60"/>
    </location>
</feature>
<keyword evidence="6" id="KW-0238">DNA-binding</keyword>
<evidence type="ECO:0000256" key="8">
    <source>
        <dbReference type="ARBA" id="ARBA00023170"/>
    </source>
</evidence>
<evidence type="ECO:0000313" key="14">
    <source>
        <dbReference type="Proteomes" id="UP001152747"/>
    </source>
</evidence>
<gene>
    <name evidence="13" type="ORF">CAMP_LOCUS16806</name>
</gene>
<organism evidence="13 14">
    <name type="scientific">Caenorhabditis angaria</name>
    <dbReference type="NCBI Taxonomy" id="860376"/>
    <lineage>
        <taxon>Eukaryota</taxon>
        <taxon>Metazoa</taxon>
        <taxon>Ecdysozoa</taxon>
        <taxon>Nematoda</taxon>
        <taxon>Chromadorea</taxon>
        <taxon>Rhabditida</taxon>
        <taxon>Rhabditina</taxon>
        <taxon>Rhabditomorpha</taxon>
        <taxon>Rhabditoidea</taxon>
        <taxon>Rhabditidae</taxon>
        <taxon>Peloderinae</taxon>
        <taxon>Caenorhabditis</taxon>
    </lineage>
</organism>
<keyword evidence="2" id="KW-0479">Metal-binding</keyword>
<keyword evidence="9" id="KW-0539">Nucleus</keyword>
<evidence type="ECO:0000313" key="13">
    <source>
        <dbReference type="EMBL" id="CAI5454169.1"/>
    </source>
</evidence>
<accession>A0A9P1J1W2</accession>
<dbReference type="EMBL" id="CANHGI010000006">
    <property type="protein sequence ID" value="CAI5454169.1"/>
    <property type="molecule type" value="Genomic_DNA"/>
</dbReference>
<dbReference type="GO" id="GO:0003700">
    <property type="term" value="F:DNA-binding transcription factor activity"/>
    <property type="evidence" value="ECO:0007669"/>
    <property type="project" value="InterPro"/>
</dbReference>
<evidence type="ECO:0000256" key="7">
    <source>
        <dbReference type="ARBA" id="ARBA00023163"/>
    </source>
</evidence>